<dbReference type="PANTHER" id="PTHR41259">
    <property type="entry name" value="DOUBLE-STRAND BREAK REPAIR RAD50 ATPASE, PUTATIVE-RELATED"/>
    <property type="match status" value="1"/>
</dbReference>
<dbReference type="PANTHER" id="PTHR41259:SF1">
    <property type="entry name" value="DOUBLE-STRAND BREAK REPAIR RAD50 ATPASE, PUTATIVE-RELATED"/>
    <property type="match status" value="1"/>
</dbReference>
<organism evidence="3 4">
    <name type="scientific">Mycolicibacterium canariasense</name>
    <name type="common">Mycobacterium canariasense</name>
    <dbReference type="NCBI Taxonomy" id="228230"/>
    <lineage>
        <taxon>Bacteria</taxon>
        <taxon>Bacillati</taxon>
        <taxon>Actinomycetota</taxon>
        <taxon>Actinomycetes</taxon>
        <taxon>Mycobacteriales</taxon>
        <taxon>Mycobacteriaceae</taxon>
        <taxon>Mycolicibacterium</taxon>
    </lineage>
</organism>
<evidence type="ECO:0000313" key="4">
    <source>
        <dbReference type="Proteomes" id="UP000069443"/>
    </source>
</evidence>
<feature type="coiled-coil region" evidence="1">
    <location>
        <begin position="363"/>
        <end position="420"/>
    </location>
</feature>
<feature type="coiled-coil region" evidence="1">
    <location>
        <begin position="587"/>
        <end position="614"/>
    </location>
</feature>
<dbReference type="STRING" id="228230.RMCC_3699"/>
<dbReference type="Gene3D" id="3.40.50.300">
    <property type="entry name" value="P-loop containing nucleotide triphosphate hydrolases"/>
    <property type="match status" value="2"/>
</dbReference>
<proteinExistence type="predicted"/>
<evidence type="ECO:0000256" key="1">
    <source>
        <dbReference type="SAM" id="Coils"/>
    </source>
</evidence>
<protein>
    <recommendedName>
        <fullName evidence="2">Endonuclease GajA/Old nuclease/RecF-like AAA domain-containing protein</fullName>
    </recommendedName>
</protein>
<evidence type="ECO:0000313" key="3">
    <source>
        <dbReference type="EMBL" id="GAS96733.1"/>
    </source>
</evidence>
<accession>A0A100WEW7</accession>
<dbReference type="RefSeq" id="WP_062657706.1">
    <property type="nucleotide sequence ID" value="NZ_BCSY01000057.1"/>
</dbReference>
<feature type="coiled-coil region" evidence="1">
    <location>
        <begin position="236"/>
        <end position="263"/>
    </location>
</feature>
<comment type="caution">
    <text evidence="3">The sequence shown here is derived from an EMBL/GenBank/DDBJ whole genome shotgun (WGS) entry which is preliminary data.</text>
</comment>
<dbReference type="EMBL" id="BCSY01000057">
    <property type="protein sequence ID" value="GAS96733.1"/>
    <property type="molecule type" value="Genomic_DNA"/>
</dbReference>
<reference evidence="4" key="2">
    <citation type="submission" date="2016-02" db="EMBL/GenBank/DDBJ databases">
        <title>Draft genome sequence of five rapidly growing Mycobacterium species.</title>
        <authorList>
            <person name="Katahira K."/>
            <person name="Gotou Y."/>
            <person name="Iida K."/>
            <person name="Ogura Y."/>
            <person name="Hayashi T."/>
        </authorList>
    </citation>
    <scope>NUCLEOTIDE SEQUENCE [LARGE SCALE GENOMIC DNA]</scope>
    <source>
        <strain evidence="4">JCM15298</strain>
    </source>
</reference>
<evidence type="ECO:0000259" key="2">
    <source>
        <dbReference type="Pfam" id="PF13175"/>
    </source>
</evidence>
<dbReference type="Pfam" id="PF13175">
    <property type="entry name" value="AAA_15"/>
    <property type="match status" value="1"/>
</dbReference>
<sequence length="872" mass="91583">MKLHRLTLVNYRGVAHREIEFPDRGVVVISGANEIGKSSMIEALDLLLMAKDRSAKKEVKAVKPTHADVGSEVIAEISTGSYRFVYRKRFHKRAETELTVLSPRREQLTGDEAHERVLAMLDETVDTALWQAQRVLQATATAPVDLSGCDALSRALDVAAGTGDDAGPAGDADPLLVDRIDAEYLAYFTQTGRPTGEWAAAIARLRQADEAVSSCAAAVAEVDHAVGRHEALTATVAERTTQVEAAETRLAAAREAAAVVQRLSAARDKAALIADAAKATSGMSAAAVAERDRLRAEIDERSVAAAELISTAAESARAQAALRDEHADAEQAAVAAEAEAEAGRARLEAARGVVAALAARDEAARLATRLARLDAAAAELEKLGTELAPIVITDALLREVEAAERAVERAADRAELASAHVELVALADLEVRAGQQSMVLVAGQRWSAGIAEPTEIDVAGVLSARVVPGADAVDTAAALEAARAALAEVLRRCDAADAAAARALHARRAELTAARDRLRATVDALTGDETPEQLRARHRALCAGEAHPEGDIDAARAELDAAVAAAAQAGRTAQELRGLAAGLGTRLHDATVAASVLREKLAAAQAELSAATERLAGERVLAADDVLRQRAEADADHARAAAAAVATLDAELAAAQPDAVTTALAEATAAAQAAQRDRAAAAAELADVATALRLYGTQGRKGALDAAESERAYAHSEYQRIERRARAAELLRSVMMRHRESARLRYIEPFRGEIERLGRMVFGADFEVDIDSSLRICSRTVGGRTVGYESLSGGAKEQIGIVARLACASLVAKEDTVPVVIDDALGFSDPDRLTKMAAVFDSVAGDGQVIVLTCDPDRYAGIADSHLIELTA</sequence>
<dbReference type="InterPro" id="IPR041685">
    <property type="entry name" value="AAA_GajA/Old/RecF-like"/>
</dbReference>
<reference evidence="4" key="1">
    <citation type="journal article" date="2016" name="Genome Announc.">
        <title>Draft Genome Sequences of Five Rapidly Growing Mycobacterium Species, M. thermoresistibile, M. fortuitum subsp. acetamidolyticum, M. canariasense, M. brisbanense, and M. novocastrense.</title>
        <authorList>
            <person name="Katahira K."/>
            <person name="Ogura Y."/>
            <person name="Gotoh Y."/>
            <person name="Hayashi T."/>
        </authorList>
    </citation>
    <scope>NUCLEOTIDE SEQUENCE [LARGE SCALE GENOMIC DNA]</scope>
    <source>
        <strain evidence="4">JCM15298</strain>
    </source>
</reference>
<dbReference type="Proteomes" id="UP000069443">
    <property type="component" value="Unassembled WGS sequence"/>
</dbReference>
<dbReference type="SUPFAM" id="SSF52540">
    <property type="entry name" value="P-loop containing nucleoside triphosphate hydrolases"/>
    <property type="match status" value="1"/>
</dbReference>
<dbReference type="AlphaFoldDB" id="A0A100WEW7"/>
<keyword evidence="1" id="KW-0175">Coiled coil</keyword>
<gene>
    <name evidence="3" type="ORF">RMCC_3699</name>
</gene>
<keyword evidence="4" id="KW-1185">Reference proteome</keyword>
<dbReference type="OrthoDB" id="3177877at2"/>
<feature type="domain" description="Endonuclease GajA/Old nuclease/RecF-like AAA" evidence="2">
    <location>
        <begin position="1"/>
        <end position="61"/>
    </location>
</feature>
<feature type="coiled-coil region" evidence="1">
    <location>
        <begin position="664"/>
        <end position="724"/>
    </location>
</feature>
<name>A0A100WEW7_MYCCR</name>
<dbReference type="InterPro" id="IPR027417">
    <property type="entry name" value="P-loop_NTPase"/>
</dbReference>